<reference evidence="2 3" key="1">
    <citation type="submission" date="2014-11" db="EMBL/GenBank/DDBJ databases">
        <title>Whole genome shotgun sequence of Sphingomonas parapaucimobilis NBRC 15100.</title>
        <authorList>
            <person name="Katano-Makiyama Y."/>
            <person name="Hosoyama A."/>
            <person name="Hashimoto M."/>
            <person name="Hosoyama Y."/>
            <person name="Noguchi M."/>
            <person name="Numata M."/>
            <person name="Tsuchikane K."/>
            <person name="Hirakata S."/>
            <person name="Uohara A."/>
            <person name="Shimodaira J."/>
            <person name="Ohji S."/>
            <person name="Ichikawa N."/>
            <person name="Kimura A."/>
            <person name="Yamazoe A."/>
            <person name="Fujita N."/>
        </authorList>
    </citation>
    <scope>NUCLEOTIDE SEQUENCE [LARGE SCALE GENOMIC DNA]</scope>
    <source>
        <strain evidence="2 3">NBRC 15100</strain>
    </source>
</reference>
<keyword evidence="3" id="KW-1185">Reference proteome</keyword>
<accession>A0A0A1WAI7</accession>
<feature type="transmembrane region" description="Helical" evidence="1">
    <location>
        <begin position="15"/>
        <end position="36"/>
    </location>
</feature>
<evidence type="ECO:0000313" key="2">
    <source>
        <dbReference type="EMBL" id="GAM02480.1"/>
    </source>
</evidence>
<sequence length="84" mass="9015">MKQKGVNDGTVTISFWRLVVHLGVAIAVGLSVTIMLERYANLPHGMVADDSHGRSLAGIVGLGFGLLARRGFDKLLPLAERSRS</sequence>
<dbReference type="RefSeq" id="WP_042490508.1">
    <property type="nucleotide sequence ID" value="NZ_BBPI01000087.1"/>
</dbReference>
<dbReference type="AlphaFoldDB" id="A0A0A1WAI7"/>
<dbReference type="Proteomes" id="UP000032305">
    <property type="component" value="Unassembled WGS sequence"/>
</dbReference>
<dbReference type="OrthoDB" id="7584824at2"/>
<keyword evidence="1" id="KW-1133">Transmembrane helix</keyword>
<protein>
    <submittedName>
        <fullName evidence="2">Uncharacterized protein</fullName>
    </submittedName>
</protein>
<name>A0A0A1WAI7_9SPHN</name>
<keyword evidence="1" id="KW-0812">Transmembrane</keyword>
<comment type="caution">
    <text evidence="2">The sequence shown here is derived from an EMBL/GenBank/DDBJ whole genome shotgun (WGS) entry which is preliminary data.</text>
</comment>
<evidence type="ECO:0000256" key="1">
    <source>
        <dbReference type="SAM" id="Phobius"/>
    </source>
</evidence>
<proteinExistence type="predicted"/>
<dbReference type="EMBL" id="BBPI01000087">
    <property type="protein sequence ID" value="GAM02480.1"/>
    <property type="molecule type" value="Genomic_DNA"/>
</dbReference>
<keyword evidence="1" id="KW-0472">Membrane</keyword>
<gene>
    <name evidence="2" type="ORF">SP5_087_00660</name>
</gene>
<evidence type="ECO:0000313" key="3">
    <source>
        <dbReference type="Proteomes" id="UP000032305"/>
    </source>
</evidence>
<organism evidence="2 3">
    <name type="scientific">Sphingomonas parapaucimobilis NBRC 15100</name>
    <dbReference type="NCBI Taxonomy" id="1219049"/>
    <lineage>
        <taxon>Bacteria</taxon>
        <taxon>Pseudomonadati</taxon>
        <taxon>Pseudomonadota</taxon>
        <taxon>Alphaproteobacteria</taxon>
        <taxon>Sphingomonadales</taxon>
        <taxon>Sphingomonadaceae</taxon>
        <taxon>Sphingomonas</taxon>
    </lineage>
</organism>